<comment type="pathway">
    <text evidence="2">Cell wall biogenesis; lipoteichoic acid biosynthesis.</text>
</comment>
<keyword evidence="4 7" id="KW-0812">Transmembrane</keyword>
<feature type="transmembrane region" description="Helical" evidence="7">
    <location>
        <begin position="59"/>
        <end position="81"/>
    </location>
</feature>
<dbReference type="CDD" id="cd16015">
    <property type="entry name" value="LTA_synthase"/>
    <property type="match status" value="1"/>
</dbReference>
<dbReference type="Gene3D" id="3.40.720.10">
    <property type="entry name" value="Alkaline Phosphatase, subunit A"/>
    <property type="match status" value="1"/>
</dbReference>
<dbReference type="GO" id="GO:0005886">
    <property type="term" value="C:plasma membrane"/>
    <property type="evidence" value="ECO:0007669"/>
    <property type="project" value="UniProtKB-SubCell"/>
</dbReference>
<evidence type="ECO:0000256" key="7">
    <source>
        <dbReference type="SAM" id="Phobius"/>
    </source>
</evidence>
<dbReference type="PANTHER" id="PTHR47371">
    <property type="entry name" value="LIPOTEICHOIC ACID SYNTHASE"/>
    <property type="match status" value="1"/>
</dbReference>
<feature type="transmembrane region" description="Helical" evidence="7">
    <location>
        <begin position="20"/>
        <end position="39"/>
    </location>
</feature>
<feature type="transmembrane region" description="Helical" evidence="7">
    <location>
        <begin position="214"/>
        <end position="234"/>
    </location>
</feature>
<protein>
    <submittedName>
        <fullName evidence="9">Sulfatase</fullName>
    </submittedName>
</protein>
<evidence type="ECO:0000256" key="3">
    <source>
        <dbReference type="ARBA" id="ARBA00022475"/>
    </source>
</evidence>
<evidence type="ECO:0000256" key="5">
    <source>
        <dbReference type="ARBA" id="ARBA00022989"/>
    </source>
</evidence>
<proteinExistence type="predicted"/>
<dbReference type="PANTHER" id="PTHR47371:SF3">
    <property type="entry name" value="PHOSPHOGLYCEROL TRANSFERASE I"/>
    <property type="match status" value="1"/>
</dbReference>
<dbReference type="Pfam" id="PF00884">
    <property type="entry name" value="Sulfatase"/>
    <property type="match status" value="1"/>
</dbReference>
<dbReference type="RefSeq" id="WP_156697394.1">
    <property type="nucleotide sequence ID" value="NZ_CACRUG010000006.1"/>
</dbReference>
<evidence type="ECO:0000256" key="1">
    <source>
        <dbReference type="ARBA" id="ARBA00004651"/>
    </source>
</evidence>
<feature type="transmembrane region" description="Helical" evidence="7">
    <location>
        <begin position="93"/>
        <end position="113"/>
    </location>
</feature>
<name>A0A6N3BYB2_VEIPA</name>
<keyword evidence="3" id="KW-1003">Cell membrane</keyword>
<gene>
    <name evidence="9" type="ORF">VPLFYP99_01927</name>
</gene>
<accession>A0A6N3BYB2</accession>
<dbReference type="SUPFAM" id="SSF53649">
    <property type="entry name" value="Alkaline phosphatase-like"/>
    <property type="match status" value="1"/>
</dbReference>
<sequence length="677" mass="75851">MMNRWQRLFEGIRTEIKAFIFFSVLLTAFRIVFLAVFQSQLASVTMENILTSLWLGFRLSLKTVGSLCLLGFLGGTLVHTFVPKWPSLRIKQVLYSIATILLTFLFLGRIPFYKIFNSSYNAMLINGKNDDIGAIVNTAINEYNALMYIVGAVVLSAALCYFLVRFLEWGAKKYSDYAVDLRNGDDADNVRNSDSADHQRLCTTWYPKTKKTQWMTGIGLTVAIGVLGLFFRFGGAFSYTNSINWESAARLSSNLLNENILDDVQALYRVKSIAKRTAELEVINLTPQELNEKITSVGGKFNGTNFDGSFTRTITTQRLADQPQSINLVLGESYGLWPFLAEYNEPGAYLVEQGRKYAASPQAMSTQLALAQGTGTMPAINGLLTGMPDTGLYPNYEGESFKEPYGLGIGPVMKKLGYKTVFWYGGFSTWQNVKNFVLSQGFDEFHDASEMPSEDGNAWGVGDKDLFKAISAYMNQHRGEKILNVIMTTSNHPPYSINVAKEGYDVNKVKGHLPDSIEENDKQLNEMGHIWYADHVMGDFIAREETADPSALFVITGDHSERFNFAREVGPNVASTIPIIFYGRGIHKDWLTPNAFGMSIQIIPTLAELVGRPGQTYEAMVPSLFTQEEFVFNHRLYLDKSGKVLEQSASMPQSYGDMIKNMRELAAWRIKHGNNIK</sequence>
<dbReference type="InterPro" id="IPR017850">
    <property type="entry name" value="Alkaline_phosphatase_core_sf"/>
</dbReference>
<keyword evidence="5 7" id="KW-1133">Transmembrane helix</keyword>
<feature type="domain" description="Sulfatase N-terminal" evidence="8">
    <location>
        <begin position="369"/>
        <end position="611"/>
    </location>
</feature>
<dbReference type="AlphaFoldDB" id="A0A6N3BYB2"/>
<dbReference type="InterPro" id="IPR050448">
    <property type="entry name" value="OpgB/LTA_synthase_biosynth"/>
</dbReference>
<organism evidence="9">
    <name type="scientific">Veillonella parvula</name>
    <name type="common">Staphylococcus parvulus</name>
    <dbReference type="NCBI Taxonomy" id="29466"/>
    <lineage>
        <taxon>Bacteria</taxon>
        <taxon>Bacillati</taxon>
        <taxon>Bacillota</taxon>
        <taxon>Negativicutes</taxon>
        <taxon>Veillonellales</taxon>
        <taxon>Veillonellaceae</taxon>
        <taxon>Veillonella</taxon>
    </lineage>
</organism>
<evidence type="ECO:0000256" key="2">
    <source>
        <dbReference type="ARBA" id="ARBA00004936"/>
    </source>
</evidence>
<dbReference type="InterPro" id="IPR000917">
    <property type="entry name" value="Sulfatase_N"/>
</dbReference>
<dbReference type="EMBL" id="CACRUG010000006">
    <property type="protein sequence ID" value="VYU08174.1"/>
    <property type="molecule type" value="Genomic_DNA"/>
</dbReference>
<feature type="transmembrane region" description="Helical" evidence="7">
    <location>
        <begin position="145"/>
        <end position="164"/>
    </location>
</feature>
<comment type="subcellular location">
    <subcellularLocation>
        <location evidence="1">Cell membrane</location>
        <topology evidence="1">Multi-pass membrane protein</topology>
    </subcellularLocation>
</comment>
<keyword evidence="6 7" id="KW-0472">Membrane</keyword>
<evidence type="ECO:0000313" key="9">
    <source>
        <dbReference type="EMBL" id="VYU08174.1"/>
    </source>
</evidence>
<evidence type="ECO:0000256" key="6">
    <source>
        <dbReference type="ARBA" id="ARBA00023136"/>
    </source>
</evidence>
<evidence type="ECO:0000259" key="8">
    <source>
        <dbReference type="Pfam" id="PF00884"/>
    </source>
</evidence>
<reference evidence="9" key="1">
    <citation type="submission" date="2019-11" db="EMBL/GenBank/DDBJ databases">
        <authorList>
            <person name="Feng L."/>
        </authorList>
    </citation>
    <scope>NUCLEOTIDE SEQUENCE</scope>
    <source>
        <strain evidence="9">VparvulaLFYP99</strain>
    </source>
</reference>
<evidence type="ECO:0000256" key="4">
    <source>
        <dbReference type="ARBA" id="ARBA00022692"/>
    </source>
</evidence>